<evidence type="ECO:0000256" key="6">
    <source>
        <dbReference type="SAM" id="MobiDB-lite"/>
    </source>
</evidence>
<evidence type="ECO:0000256" key="3">
    <source>
        <dbReference type="ARBA" id="ARBA00022692"/>
    </source>
</evidence>
<dbReference type="AlphaFoldDB" id="A0A4P9X7L6"/>
<sequence>MLSLKEGTQITVLGMAVNMGLTAVKGVGGTMFHSPSLLGEALHSASDLASDIVTLAAYRLSRRPPSATFHWGLGRLEPIGTIVVSGLLVSAGLSVGWTSLEALAAIWDMDLGGLWRTTMTHTHDAPPVFTPASASDLAATTPTTATPTGSSASTVVLNHDHVLAHTPASTPPPTPAHEHSHGFSLFDHSHGHKTAQQILDEGGTRVLSPIAVYIMLLSLASKELMFRLTMRVAKRHATQSSTLVANAWHHRADAASSLVALLGVGGAAAGFVWADPIGGLAVSTMIVRAGWRSLAPAAAELIDRTPLQWEAKLRGACRGQLEASLARPEYAAFRPLIRIRRVRARKVGPSYHGDLVLGVRTPSPASTPSLVQMDAIARDLEHALRTRYAGALGSLAIQVRLDEASDVEVDANADTAADADAKADADATANSASGGTSRSQADHQQR</sequence>
<keyword evidence="3" id="KW-0812">Transmembrane</keyword>
<dbReference type="Proteomes" id="UP000274922">
    <property type="component" value="Unassembled WGS sequence"/>
</dbReference>
<evidence type="ECO:0000313" key="8">
    <source>
        <dbReference type="EMBL" id="RKP01040.1"/>
    </source>
</evidence>
<dbReference type="GO" id="GO:0008324">
    <property type="term" value="F:monoatomic cation transmembrane transporter activity"/>
    <property type="evidence" value="ECO:0007669"/>
    <property type="project" value="InterPro"/>
</dbReference>
<keyword evidence="5" id="KW-0472">Membrane</keyword>
<evidence type="ECO:0000256" key="4">
    <source>
        <dbReference type="ARBA" id="ARBA00022989"/>
    </source>
</evidence>
<evidence type="ECO:0000256" key="1">
    <source>
        <dbReference type="ARBA" id="ARBA00004141"/>
    </source>
</evidence>
<dbReference type="GO" id="GO:0098771">
    <property type="term" value="P:inorganic ion homeostasis"/>
    <property type="evidence" value="ECO:0007669"/>
    <property type="project" value="UniProtKB-ARBA"/>
</dbReference>
<dbReference type="Pfam" id="PF01545">
    <property type="entry name" value="Cation_efflux"/>
    <property type="match status" value="2"/>
</dbReference>
<feature type="region of interest" description="Disordered" evidence="6">
    <location>
        <begin position="416"/>
        <end position="446"/>
    </location>
</feature>
<dbReference type="PANTHER" id="PTHR43840:SF15">
    <property type="entry name" value="MITOCHONDRIAL METAL TRANSPORTER 1-RELATED"/>
    <property type="match status" value="1"/>
</dbReference>
<dbReference type="STRING" id="1555241.A0A4P9X7L6"/>
<dbReference type="Gene3D" id="1.20.1510.10">
    <property type="entry name" value="Cation efflux protein transmembrane domain"/>
    <property type="match status" value="1"/>
</dbReference>
<dbReference type="GO" id="GO:0030003">
    <property type="term" value="P:intracellular monoatomic cation homeostasis"/>
    <property type="evidence" value="ECO:0007669"/>
    <property type="project" value="UniProtKB-ARBA"/>
</dbReference>
<protein>
    <recommendedName>
        <fullName evidence="7">Cation efflux protein transmembrane domain-containing protein</fullName>
    </recommendedName>
</protein>
<keyword evidence="2" id="KW-0813">Transport</keyword>
<name>A0A4P9X7L6_9FUNG</name>
<dbReference type="GO" id="GO:0016020">
    <property type="term" value="C:membrane"/>
    <property type="evidence" value="ECO:0007669"/>
    <property type="project" value="UniProtKB-SubCell"/>
</dbReference>
<dbReference type="PANTHER" id="PTHR43840">
    <property type="entry name" value="MITOCHONDRIAL METAL TRANSPORTER 1-RELATED"/>
    <property type="match status" value="1"/>
</dbReference>
<reference evidence="9" key="1">
    <citation type="journal article" date="2018" name="Nat. Microbiol.">
        <title>Leveraging single-cell genomics to expand the fungal tree of life.</title>
        <authorList>
            <person name="Ahrendt S.R."/>
            <person name="Quandt C.A."/>
            <person name="Ciobanu D."/>
            <person name="Clum A."/>
            <person name="Salamov A."/>
            <person name="Andreopoulos B."/>
            <person name="Cheng J.F."/>
            <person name="Woyke T."/>
            <person name="Pelin A."/>
            <person name="Henrissat B."/>
            <person name="Reynolds N.K."/>
            <person name="Benny G.L."/>
            <person name="Smith M.E."/>
            <person name="James T.Y."/>
            <person name="Grigoriev I.V."/>
        </authorList>
    </citation>
    <scope>NUCLEOTIDE SEQUENCE [LARGE SCALE GENOMIC DNA]</scope>
    <source>
        <strain evidence="9">ATCC 52028</strain>
    </source>
</reference>
<accession>A0A4P9X7L6</accession>
<evidence type="ECO:0000256" key="5">
    <source>
        <dbReference type="ARBA" id="ARBA00023136"/>
    </source>
</evidence>
<dbReference type="EMBL" id="ML014188">
    <property type="protein sequence ID" value="RKP01040.1"/>
    <property type="molecule type" value="Genomic_DNA"/>
</dbReference>
<feature type="domain" description="Cation efflux protein transmembrane" evidence="7">
    <location>
        <begin position="194"/>
        <end position="301"/>
    </location>
</feature>
<dbReference type="InterPro" id="IPR027469">
    <property type="entry name" value="Cation_efflux_TMD_sf"/>
</dbReference>
<keyword evidence="4" id="KW-1133">Transmembrane helix</keyword>
<dbReference type="InterPro" id="IPR050291">
    <property type="entry name" value="CDF_Transporter"/>
</dbReference>
<dbReference type="SUPFAM" id="SSF161111">
    <property type="entry name" value="Cation efflux protein transmembrane domain-like"/>
    <property type="match status" value="2"/>
</dbReference>
<organism evidence="8 9">
    <name type="scientific">Caulochytrium protostelioides</name>
    <dbReference type="NCBI Taxonomy" id="1555241"/>
    <lineage>
        <taxon>Eukaryota</taxon>
        <taxon>Fungi</taxon>
        <taxon>Fungi incertae sedis</taxon>
        <taxon>Chytridiomycota</taxon>
        <taxon>Chytridiomycota incertae sedis</taxon>
        <taxon>Chytridiomycetes</taxon>
        <taxon>Caulochytriales</taxon>
        <taxon>Caulochytriaceae</taxon>
        <taxon>Caulochytrium</taxon>
    </lineage>
</organism>
<comment type="subcellular location">
    <subcellularLocation>
        <location evidence="1">Membrane</location>
        <topology evidence="1">Multi-pass membrane protein</topology>
    </subcellularLocation>
</comment>
<proteinExistence type="predicted"/>
<feature type="domain" description="Cation efflux protein transmembrane" evidence="7">
    <location>
        <begin position="13"/>
        <end position="103"/>
    </location>
</feature>
<evidence type="ECO:0000259" key="7">
    <source>
        <dbReference type="Pfam" id="PF01545"/>
    </source>
</evidence>
<keyword evidence="9" id="KW-1185">Reference proteome</keyword>
<gene>
    <name evidence="8" type="ORF">CXG81DRAFT_26292</name>
</gene>
<dbReference type="InterPro" id="IPR058533">
    <property type="entry name" value="Cation_efflux_TM"/>
</dbReference>
<dbReference type="OrthoDB" id="435980at2759"/>
<evidence type="ECO:0000256" key="2">
    <source>
        <dbReference type="ARBA" id="ARBA00022448"/>
    </source>
</evidence>
<evidence type="ECO:0000313" key="9">
    <source>
        <dbReference type="Proteomes" id="UP000274922"/>
    </source>
</evidence>